<dbReference type="EMBL" id="JAHRIO010017564">
    <property type="protein sequence ID" value="MEQ2163774.1"/>
    <property type="molecule type" value="Genomic_DNA"/>
</dbReference>
<evidence type="ECO:0008006" key="4">
    <source>
        <dbReference type="Google" id="ProtNLM"/>
    </source>
</evidence>
<comment type="caution">
    <text evidence="2">The sequence shown here is derived from an EMBL/GenBank/DDBJ whole genome shotgun (WGS) entry which is preliminary data.</text>
</comment>
<keyword evidence="1" id="KW-0812">Transmembrane</keyword>
<sequence length="259" mass="29825">MQLYGRWSVLILVIGIASIFITPVFIWGKVQQRQFVTNLSNYANNTHQLIRREIHQFSDYHDHADNVWWQLMHQTVRKIRKDSCYVCCLIPRAINDQPLLVPVPIDTAYTLATFFPDWQHNQLVEVIFPWVRNYTVRQSRNVSRFSSETNLTCASTGTLYKIWGNRNSIRDPDICIAQEENTPYFFGKTEGCKTIIPVSCDLTNRHKFESCPIRTYPNTISGSSVPHPFALTLNLTTLPNGSKLYGQAGKINQGLCYFS</sequence>
<accession>A0ABV0MXC0</accession>
<evidence type="ECO:0000256" key="1">
    <source>
        <dbReference type="SAM" id="Phobius"/>
    </source>
</evidence>
<keyword evidence="1" id="KW-1133">Transmembrane helix</keyword>
<feature type="transmembrane region" description="Helical" evidence="1">
    <location>
        <begin position="7"/>
        <end position="28"/>
    </location>
</feature>
<gene>
    <name evidence="2" type="ORF">GOODEAATRI_033863</name>
</gene>
<reference evidence="2 3" key="1">
    <citation type="submission" date="2021-06" db="EMBL/GenBank/DDBJ databases">
        <authorList>
            <person name="Palmer J.M."/>
        </authorList>
    </citation>
    <scope>NUCLEOTIDE SEQUENCE [LARGE SCALE GENOMIC DNA]</scope>
    <source>
        <strain evidence="2 3">GA_2019</strain>
        <tissue evidence="2">Muscle</tissue>
    </source>
</reference>
<keyword evidence="1" id="KW-0472">Membrane</keyword>
<dbReference type="Proteomes" id="UP001476798">
    <property type="component" value="Unassembled WGS sequence"/>
</dbReference>
<proteinExistence type="predicted"/>
<evidence type="ECO:0000313" key="3">
    <source>
        <dbReference type="Proteomes" id="UP001476798"/>
    </source>
</evidence>
<evidence type="ECO:0000313" key="2">
    <source>
        <dbReference type="EMBL" id="MEQ2163774.1"/>
    </source>
</evidence>
<protein>
    <recommendedName>
        <fullName evidence="4">Envelope protein</fullName>
    </recommendedName>
</protein>
<name>A0ABV0MXC0_9TELE</name>
<keyword evidence="3" id="KW-1185">Reference proteome</keyword>
<organism evidence="2 3">
    <name type="scientific">Goodea atripinnis</name>
    <dbReference type="NCBI Taxonomy" id="208336"/>
    <lineage>
        <taxon>Eukaryota</taxon>
        <taxon>Metazoa</taxon>
        <taxon>Chordata</taxon>
        <taxon>Craniata</taxon>
        <taxon>Vertebrata</taxon>
        <taxon>Euteleostomi</taxon>
        <taxon>Actinopterygii</taxon>
        <taxon>Neopterygii</taxon>
        <taxon>Teleostei</taxon>
        <taxon>Neoteleostei</taxon>
        <taxon>Acanthomorphata</taxon>
        <taxon>Ovalentaria</taxon>
        <taxon>Atherinomorphae</taxon>
        <taxon>Cyprinodontiformes</taxon>
        <taxon>Goodeidae</taxon>
        <taxon>Goodea</taxon>
    </lineage>
</organism>